<evidence type="ECO:0000256" key="3">
    <source>
        <dbReference type="ARBA" id="ARBA00022927"/>
    </source>
</evidence>
<protein>
    <recommendedName>
        <fullName evidence="8">MHD domain-containing protein</fullName>
    </recommendedName>
</protein>
<evidence type="ECO:0000256" key="5">
    <source>
        <dbReference type="ARBA" id="ARBA00029433"/>
    </source>
</evidence>
<dbReference type="GO" id="GO:0005829">
    <property type="term" value="C:cytosol"/>
    <property type="evidence" value="ECO:0007669"/>
    <property type="project" value="TreeGrafter"/>
</dbReference>
<dbReference type="GO" id="GO:0016197">
    <property type="term" value="P:endosomal transport"/>
    <property type="evidence" value="ECO:0007669"/>
    <property type="project" value="TreeGrafter"/>
</dbReference>
<organism evidence="6 7">
    <name type="scientific">Plasmodium gallinaceum</name>
    <dbReference type="NCBI Taxonomy" id="5849"/>
    <lineage>
        <taxon>Eukaryota</taxon>
        <taxon>Sar</taxon>
        <taxon>Alveolata</taxon>
        <taxon>Apicomplexa</taxon>
        <taxon>Aconoidasida</taxon>
        <taxon>Haemosporida</taxon>
        <taxon>Plasmodiidae</taxon>
        <taxon>Plasmodium</taxon>
        <taxon>Plasmodium (Haemamoeba)</taxon>
    </lineage>
</organism>
<name>A0A1J1H337_PLAGA</name>
<dbReference type="OMA" id="NFARESP"/>
<keyword evidence="4" id="KW-0472">Membrane</keyword>
<sequence length="607" mass="73240">MNGIRALFLFKSKDVNYDLVYQKIFFNVEICAKSIQELNYVNIFKLKNIDDLIREQIINKKNQDIDTHKEYIELNKTVSCYSIHVKNKILYPFLFMEKKNLLLVTLLYIDDSKSNNISIMKNNTDKLLYYNFMDEFLNYIETNFFRNKRFSNIKDNELCNNLILQKFTKILDIYISSVIPYGRFYRNNSFFLNYLKKDIYKCEDILQSNFFIFYNFLFLINDDNTILNENKQDTLKNKPVIEYNESRNLIKNENENENYIEKKKHNDILYVNNKPSFVVYKNDFISNKNMKYNFRNLLFTFFTLVNQNRILNRQISKNYYSLFLLFFYNYSIMFEENKRIPIINKFDQNENIKISKENIQTYVPLYMHEKNKDDTLVIIIKEELNCFVTNFENENAELKGEIILKSDEEKYLDIDMMIQLDNKYCDIYATDLASIEKIDGNLKIKVSSKYPSHRLLTYYYRNLICPIIGYYKVRNINEKQIEINVILQWNNKIPYIKTSKKKNEHFFLKFPFPNEIINHNLKCDMGKIKYEKKNEIKWILNDFDNELPVKLFGIIEFNGNTIPKKQLVAEINIFSKSNYSKTKIIKINKKYSIEYFFESKYLILLCS</sequence>
<reference evidence="6" key="1">
    <citation type="submission" date="2015-04" db="EMBL/GenBank/DDBJ databases">
        <authorList>
            <consortium name="Pathogen Informatics"/>
        </authorList>
    </citation>
    <scope>NUCLEOTIDE SEQUENCE [LARGE SCALE GENOMIC DNA]</scope>
    <source>
        <strain evidence="6">8A</strain>
    </source>
</reference>
<keyword evidence="2" id="KW-0813">Transport</keyword>
<dbReference type="GO" id="GO:0005770">
    <property type="term" value="C:late endosome"/>
    <property type="evidence" value="ECO:0007669"/>
    <property type="project" value="TreeGrafter"/>
</dbReference>
<dbReference type="SUPFAM" id="SSF49447">
    <property type="entry name" value="Second domain of Mu2 adaptin subunit (ap50) of ap2 adaptor"/>
    <property type="match status" value="1"/>
</dbReference>
<dbReference type="VEuPathDB" id="PlasmoDB:PGAL8A_00033800"/>
<comment type="subcellular location">
    <subcellularLocation>
        <location evidence="5">Endomembrane system</location>
        <topology evidence="5">Peripheral membrane protein</topology>
        <orientation evidence="5">Cytoplasmic side</orientation>
    </subcellularLocation>
</comment>
<dbReference type="OrthoDB" id="370767at2759"/>
<comment type="caution">
    <text evidence="6">The sequence shown here is derived from an EMBL/GenBank/DDBJ whole genome shotgun (WGS) entry which is preliminary data.</text>
</comment>
<dbReference type="RefSeq" id="XP_028530700.1">
    <property type="nucleotide sequence ID" value="XM_028674337.1"/>
</dbReference>
<dbReference type="Proteomes" id="UP000220797">
    <property type="component" value="Unassembled WGS sequence"/>
</dbReference>
<keyword evidence="7" id="KW-1185">Reference proteome</keyword>
<accession>A0A1J1H337</accession>
<evidence type="ECO:0000256" key="2">
    <source>
        <dbReference type="ARBA" id="ARBA00022448"/>
    </source>
</evidence>
<evidence type="ECO:0008006" key="8">
    <source>
        <dbReference type="Google" id="ProtNLM"/>
    </source>
</evidence>
<evidence type="ECO:0000313" key="7">
    <source>
        <dbReference type="Proteomes" id="UP000220797"/>
    </source>
</evidence>
<dbReference type="AlphaFoldDB" id="A0A1J1H337"/>
<evidence type="ECO:0000313" key="6">
    <source>
        <dbReference type="EMBL" id="CRG97901.1"/>
    </source>
</evidence>
<dbReference type="GeneID" id="39728861"/>
<dbReference type="GO" id="GO:0015031">
    <property type="term" value="P:protein transport"/>
    <property type="evidence" value="ECO:0007669"/>
    <property type="project" value="UniProtKB-KW"/>
</dbReference>
<dbReference type="InterPro" id="IPR039591">
    <property type="entry name" value="AP5M1"/>
</dbReference>
<dbReference type="EMBL" id="CVMV01000117">
    <property type="protein sequence ID" value="CRG97901.1"/>
    <property type="molecule type" value="Genomic_DNA"/>
</dbReference>
<evidence type="ECO:0000256" key="4">
    <source>
        <dbReference type="ARBA" id="ARBA00023136"/>
    </source>
</evidence>
<comment type="similarity">
    <text evidence="1">Belongs to the adaptor complexes medium subunit family.</text>
</comment>
<keyword evidence="3" id="KW-0653">Protein transport</keyword>
<dbReference type="PANTHER" id="PTHR16082:SF2">
    <property type="entry name" value="AP-5 COMPLEX SUBUNIT MU-1"/>
    <property type="match status" value="1"/>
</dbReference>
<evidence type="ECO:0000256" key="1">
    <source>
        <dbReference type="ARBA" id="ARBA00005324"/>
    </source>
</evidence>
<dbReference type="GO" id="GO:0005764">
    <property type="term" value="C:lysosome"/>
    <property type="evidence" value="ECO:0007669"/>
    <property type="project" value="TreeGrafter"/>
</dbReference>
<dbReference type="InterPro" id="IPR036168">
    <property type="entry name" value="AP2_Mu_C_sf"/>
</dbReference>
<dbReference type="GO" id="GO:0030119">
    <property type="term" value="C:AP-type membrane coat adaptor complex"/>
    <property type="evidence" value="ECO:0007669"/>
    <property type="project" value="TreeGrafter"/>
</dbReference>
<gene>
    <name evidence="6" type="ORF">PGAL8A_00033800</name>
</gene>
<dbReference type="PANTHER" id="PTHR16082">
    <property type="entry name" value="AP-5 COMPLEX SUBUNIT MU-1"/>
    <property type="match status" value="1"/>
</dbReference>
<proteinExistence type="inferred from homology"/>